<organism evidence="10 12">
    <name type="scientific">Forsythia ovata</name>
    <dbReference type="NCBI Taxonomy" id="205694"/>
    <lineage>
        <taxon>Eukaryota</taxon>
        <taxon>Viridiplantae</taxon>
        <taxon>Streptophyta</taxon>
        <taxon>Embryophyta</taxon>
        <taxon>Tracheophyta</taxon>
        <taxon>Spermatophyta</taxon>
        <taxon>Magnoliopsida</taxon>
        <taxon>eudicotyledons</taxon>
        <taxon>Gunneridae</taxon>
        <taxon>Pentapetalae</taxon>
        <taxon>asterids</taxon>
        <taxon>lamiids</taxon>
        <taxon>Lamiales</taxon>
        <taxon>Oleaceae</taxon>
        <taxon>Forsythieae</taxon>
        <taxon>Forsythia</taxon>
    </lineage>
</organism>
<keyword evidence="2 8" id="KW-0805">Transcription regulation</keyword>
<comment type="caution">
    <text evidence="10">The sequence shown here is derived from an EMBL/GenBank/DDBJ whole genome shotgun (WGS) entry which is preliminary data.</text>
</comment>
<reference evidence="12" key="1">
    <citation type="submission" date="2024-07" db="EMBL/GenBank/DDBJ databases">
        <title>Two chromosome-level genome assemblies of Korean endemic species Abeliophyllum distichum and Forsythia ovata (Oleaceae).</title>
        <authorList>
            <person name="Jang H."/>
        </authorList>
    </citation>
    <scope>NUCLEOTIDE SEQUENCE [LARGE SCALE GENOMIC DNA]</scope>
</reference>
<keyword evidence="12" id="KW-1185">Reference proteome</keyword>
<protein>
    <recommendedName>
        <fullName evidence="8">Nuclear transcription factor Y subunit</fullName>
    </recommendedName>
</protein>
<sequence length="320" mass="35807">MLNSSTKDQDQTTPDSLVTFFGTRSSLCHSIRQQQSSLSKGTSAETESAEEHYFDVKQSGSQFHKQDSFSTLSIGQSHHEAAAMERANSYMQNIACQADCHETHKMKGEGCINPSLLYGNADHMTHQVQSDHNQSMAHISYPLSESYFGQLVVAYSPNSFIYPHMVGITSARVALPLDCTEGMPIYVNAKQYRAILRRRKIRAKLEAHNKLAKSRKPYLHESRHLHALKRARSSGGRFLNTKNKQKPKPSPQTYGENLSLQQLSEDISEAEIQHSESSSWGASPANSDVSSIFHKHNIFQPPDNRLQLFIDKCAPISTAT</sequence>
<evidence type="ECO:0000256" key="6">
    <source>
        <dbReference type="ARBA" id="ARBA00023242"/>
    </source>
</evidence>
<dbReference type="PROSITE" id="PS00686">
    <property type="entry name" value="NFYA_HAP2_1"/>
    <property type="match status" value="1"/>
</dbReference>
<dbReference type="Proteomes" id="UP001604277">
    <property type="component" value="Unassembled WGS sequence"/>
</dbReference>
<keyword evidence="6 8" id="KW-0539">Nucleus</keyword>
<evidence type="ECO:0000256" key="4">
    <source>
        <dbReference type="ARBA" id="ARBA00023159"/>
    </source>
</evidence>
<comment type="subunit">
    <text evidence="7">Heterotrimeric transcription factor composed of three components, NF-YA, NF-YB and NF-YC. NF-YB and NF-YC must interact and dimerize for NF-YA association and DNA binding.</text>
</comment>
<keyword evidence="4" id="KW-0010">Activator</keyword>
<dbReference type="GO" id="GO:0005634">
    <property type="term" value="C:nucleus"/>
    <property type="evidence" value="ECO:0007669"/>
    <property type="project" value="UniProtKB-SubCell"/>
</dbReference>
<dbReference type="GO" id="GO:0003700">
    <property type="term" value="F:DNA-binding transcription factor activity"/>
    <property type="evidence" value="ECO:0007669"/>
    <property type="project" value="UniProtKB-UniRule"/>
</dbReference>
<evidence type="ECO:0000313" key="11">
    <source>
        <dbReference type="EMBL" id="KAL2545093.1"/>
    </source>
</evidence>
<feature type="region of interest" description="Disordered" evidence="9">
    <location>
        <begin position="230"/>
        <end position="255"/>
    </location>
</feature>
<comment type="similarity">
    <text evidence="8">Belongs to the NFYA/HAP2 subunit family.</text>
</comment>
<evidence type="ECO:0000313" key="10">
    <source>
        <dbReference type="EMBL" id="KAL2545056.1"/>
    </source>
</evidence>
<evidence type="ECO:0000256" key="9">
    <source>
        <dbReference type="SAM" id="MobiDB-lite"/>
    </source>
</evidence>
<evidence type="ECO:0000256" key="7">
    <source>
        <dbReference type="ARBA" id="ARBA00025911"/>
    </source>
</evidence>
<evidence type="ECO:0000256" key="5">
    <source>
        <dbReference type="ARBA" id="ARBA00023163"/>
    </source>
</evidence>
<evidence type="ECO:0000313" key="12">
    <source>
        <dbReference type="Proteomes" id="UP001604277"/>
    </source>
</evidence>
<keyword evidence="5 8" id="KW-0804">Transcription</keyword>
<dbReference type="InterPro" id="IPR001289">
    <property type="entry name" value="NFYA"/>
</dbReference>
<dbReference type="Pfam" id="PF02045">
    <property type="entry name" value="CBFB_NFYA"/>
    <property type="match status" value="1"/>
</dbReference>
<dbReference type="SMART" id="SM00521">
    <property type="entry name" value="CBF"/>
    <property type="match status" value="1"/>
</dbReference>
<evidence type="ECO:0000256" key="8">
    <source>
        <dbReference type="RuleBase" id="RU367155"/>
    </source>
</evidence>
<proteinExistence type="inferred from homology"/>
<evidence type="ECO:0000256" key="2">
    <source>
        <dbReference type="ARBA" id="ARBA00023015"/>
    </source>
</evidence>
<evidence type="ECO:0000256" key="1">
    <source>
        <dbReference type="ARBA" id="ARBA00004123"/>
    </source>
</evidence>
<reference evidence="10" key="2">
    <citation type="submission" date="2024-07" db="EMBL/GenBank/DDBJ databases">
        <title>Two chromosome-level genome assemblies of Korean endemic species Abeliophyllum distichum and Forsythia ovata (Oleaceae).</title>
        <authorList>
            <person name="Mun J.H."/>
        </authorList>
    </citation>
    <scope>NUCLEOTIDE SEQUENCE</scope>
    <source>
        <strain evidence="10">KNKB202402200001</strain>
        <tissue evidence="10">Leaf</tissue>
    </source>
</reference>
<name>A0ABD1W5W6_9LAMI</name>
<dbReference type="GO" id="GO:0003677">
    <property type="term" value="F:DNA binding"/>
    <property type="evidence" value="ECO:0007669"/>
    <property type="project" value="UniProtKB-KW"/>
</dbReference>
<comment type="function">
    <text evidence="8">Component of the sequence-specific heterotrimeric transcription factor (NF-Y) which specifically recognizes a 5'-CCAAT-3' box motif found in the promoters of its target genes.</text>
</comment>
<dbReference type="PANTHER" id="PTHR12632">
    <property type="entry name" value="TRANSCRIPTION FACTOR NF-Y ALPHA-RELATED"/>
    <property type="match status" value="1"/>
</dbReference>
<dbReference type="EMBL" id="JBFOLJ010000004">
    <property type="protein sequence ID" value="KAL2545093.1"/>
    <property type="molecule type" value="Genomic_DNA"/>
</dbReference>
<gene>
    <name evidence="10" type="ORF">Fot_14289</name>
    <name evidence="11" type="ORF">Fot_14326</name>
</gene>
<comment type="subcellular location">
    <subcellularLocation>
        <location evidence="1 8">Nucleus</location>
    </subcellularLocation>
</comment>
<dbReference type="InterPro" id="IPR018362">
    <property type="entry name" value="CCAAT-binding_factor_CS"/>
</dbReference>
<dbReference type="PROSITE" id="PS51152">
    <property type="entry name" value="NFYA_HAP2_2"/>
    <property type="match status" value="1"/>
</dbReference>
<dbReference type="EMBL" id="JBFOLJ010000004">
    <property type="protein sequence ID" value="KAL2545056.1"/>
    <property type="molecule type" value="Genomic_DNA"/>
</dbReference>
<evidence type="ECO:0000256" key="3">
    <source>
        <dbReference type="ARBA" id="ARBA00023125"/>
    </source>
</evidence>
<keyword evidence="3 8" id="KW-0238">DNA-binding</keyword>
<accession>A0ABD1W5W6</accession>
<dbReference type="Gene3D" id="6.10.250.2430">
    <property type="match status" value="1"/>
</dbReference>
<dbReference type="AlphaFoldDB" id="A0ABD1W5W6"/>
<dbReference type="PRINTS" id="PR00616">
    <property type="entry name" value="CCAATSUBUNTB"/>
</dbReference>